<keyword evidence="2" id="KW-1185">Reference proteome</keyword>
<protein>
    <submittedName>
        <fullName evidence="1">Uncharacterized protein</fullName>
    </submittedName>
</protein>
<accession>A0A2N3IET1</accession>
<dbReference type="Proteomes" id="UP000233618">
    <property type="component" value="Unassembled WGS sequence"/>
</dbReference>
<gene>
    <name evidence="1" type="ORF">BZG01_03345</name>
</gene>
<dbReference type="EMBL" id="MVDE01000003">
    <property type="protein sequence ID" value="PKQ68763.1"/>
    <property type="molecule type" value="Genomic_DNA"/>
</dbReference>
<proteinExistence type="predicted"/>
<dbReference type="AlphaFoldDB" id="A0A2N3IET1"/>
<name>A0A2N3IET1_9BACT</name>
<organism evidence="1 2">
    <name type="scientific">Labilibaculum manganireducens</name>
    <dbReference type="NCBI Taxonomy" id="1940525"/>
    <lineage>
        <taxon>Bacteria</taxon>
        <taxon>Pseudomonadati</taxon>
        <taxon>Bacteroidota</taxon>
        <taxon>Bacteroidia</taxon>
        <taxon>Marinilabiliales</taxon>
        <taxon>Marinifilaceae</taxon>
        <taxon>Labilibaculum</taxon>
    </lineage>
</organism>
<reference evidence="1 2" key="1">
    <citation type="journal article" date="2017" name="Front. Microbiol.">
        <title>Labilibaculum manganireducens gen. nov., sp. nov. and Labilibaculum filiforme sp. nov., Novel Bacteroidetes Isolated from Subsurface Sediments of the Baltic Sea.</title>
        <authorList>
            <person name="Vandieken V."/>
            <person name="Marshall I.P."/>
            <person name="Niemann H."/>
            <person name="Engelen B."/>
            <person name="Cypionka H."/>
        </authorList>
    </citation>
    <scope>NUCLEOTIDE SEQUENCE [LARGE SCALE GENOMIC DNA]</scope>
    <source>
        <strain evidence="1 2">59.10-2M</strain>
    </source>
</reference>
<sequence>MKKGRDCECSFSMSIVMPKDARHPELVEGSNYMSEQILHCVPSFRMTVLSIVILSLSKDLIQKEPYKKEQILHCVPPFRMTVLRIVIPIPRIGRGIS</sequence>
<evidence type="ECO:0000313" key="1">
    <source>
        <dbReference type="EMBL" id="PKQ68763.1"/>
    </source>
</evidence>
<comment type="caution">
    <text evidence="1">The sequence shown here is derived from an EMBL/GenBank/DDBJ whole genome shotgun (WGS) entry which is preliminary data.</text>
</comment>
<evidence type="ECO:0000313" key="2">
    <source>
        <dbReference type="Proteomes" id="UP000233618"/>
    </source>
</evidence>